<sequence>MATPLLSATCGVGNPCRAVSSKETCSLCGDVTTTPFRNRCATRPKYPTNTTRYTSLLMALGSPPLHSGDMRKPRQRSHRPATFPPARIWPMSSPLPFRRLAEYFLVTSDALLNLRDTHTASALRWHTSTLPKPSSISLPKSQRAQPDHVSKANTDSRRGSSEETCSLCGDVTAACNGVMHASPSTSPRLRSSSPSTYVLPRAISQRVAPSSSAAQLRANAAAAPALVSTPINQANIFNHGEGNSTEARSMALTEGMLPASSSPPVPRGANAATRFAAWRRDPANTPTPFPAAAYSGTAGLTHSTDRQPFLHRDPARTKINRLVIELLVKTYRIVLGVPAFDSCKNLYTLRELKFRERNFADDLEEEQRIQKYAVKIQYSEKWPRTNDR</sequence>
<proteinExistence type="predicted"/>
<organism evidence="2 3">
    <name type="scientific">Rhipicephalus sanguineus</name>
    <name type="common">Brown dog tick</name>
    <name type="synonym">Ixodes sanguineus</name>
    <dbReference type="NCBI Taxonomy" id="34632"/>
    <lineage>
        <taxon>Eukaryota</taxon>
        <taxon>Metazoa</taxon>
        <taxon>Ecdysozoa</taxon>
        <taxon>Arthropoda</taxon>
        <taxon>Chelicerata</taxon>
        <taxon>Arachnida</taxon>
        <taxon>Acari</taxon>
        <taxon>Parasitiformes</taxon>
        <taxon>Ixodida</taxon>
        <taxon>Ixodoidea</taxon>
        <taxon>Ixodidae</taxon>
        <taxon>Rhipicephalinae</taxon>
        <taxon>Rhipicephalus</taxon>
        <taxon>Rhipicephalus</taxon>
    </lineage>
</organism>
<feature type="region of interest" description="Disordered" evidence="1">
    <location>
        <begin position="125"/>
        <end position="162"/>
    </location>
</feature>
<comment type="caution">
    <text evidence="2">The sequence shown here is derived from an EMBL/GenBank/DDBJ whole genome shotgun (WGS) entry which is preliminary data.</text>
</comment>
<gene>
    <name evidence="2" type="ORF">HPB52_015219</name>
</gene>
<dbReference type="AlphaFoldDB" id="A0A9D4TAK1"/>
<evidence type="ECO:0000256" key="1">
    <source>
        <dbReference type="SAM" id="MobiDB-lite"/>
    </source>
</evidence>
<reference evidence="2" key="1">
    <citation type="journal article" date="2020" name="Cell">
        <title>Large-Scale Comparative Analyses of Tick Genomes Elucidate Their Genetic Diversity and Vector Capacities.</title>
        <authorList>
            <consortium name="Tick Genome and Microbiome Consortium (TIGMIC)"/>
            <person name="Jia N."/>
            <person name="Wang J."/>
            <person name="Shi W."/>
            <person name="Du L."/>
            <person name="Sun Y."/>
            <person name="Zhan W."/>
            <person name="Jiang J.F."/>
            <person name="Wang Q."/>
            <person name="Zhang B."/>
            <person name="Ji P."/>
            <person name="Bell-Sakyi L."/>
            <person name="Cui X.M."/>
            <person name="Yuan T.T."/>
            <person name="Jiang B.G."/>
            <person name="Yang W.F."/>
            <person name="Lam T.T."/>
            <person name="Chang Q.C."/>
            <person name="Ding S.J."/>
            <person name="Wang X.J."/>
            <person name="Zhu J.G."/>
            <person name="Ruan X.D."/>
            <person name="Zhao L."/>
            <person name="Wei J.T."/>
            <person name="Ye R.Z."/>
            <person name="Que T.C."/>
            <person name="Du C.H."/>
            <person name="Zhou Y.H."/>
            <person name="Cheng J.X."/>
            <person name="Dai P.F."/>
            <person name="Guo W.B."/>
            <person name="Han X.H."/>
            <person name="Huang E.J."/>
            <person name="Li L.F."/>
            <person name="Wei W."/>
            <person name="Gao Y.C."/>
            <person name="Liu J.Z."/>
            <person name="Shao H.Z."/>
            <person name="Wang X."/>
            <person name="Wang C.C."/>
            <person name="Yang T.C."/>
            <person name="Huo Q.B."/>
            <person name="Li W."/>
            <person name="Chen H.Y."/>
            <person name="Chen S.E."/>
            <person name="Zhou L.G."/>
            <person name="Ni X.B."/>
            <person name="Tian J.H."/>
            <person name="Sheng Y."/>
            <person name="Liu T."/>
            <person name="Pan Y.S."/>
            <person name="Xia L.Y."/>
            <person name="Li J."/>
            <person name="Zhao F."/>
            <person name="Cao W.C."/>
        </authorList>
    </citation>
    <scope>NUCLEOTIDE SEQUENCE</scope>
    <source>
        <strain evidence="2">Rsan-2018</strain>
    </source>
</reference>
<dbReference type="EMBL" id="JABSTV010001245">
    <property type="protein sequence ID" value="KAH7983911.1"/>
    <property type="molecule type" value="Genomic_DNA"/>
</dbReference>
<protein>
    <submittedName>
        <fullName evidence="2">Uncharacterized protein</fullName>
    </submittedName>
</protein>
<name>A0A9D4TAK1_RHISA</name>
<feature type="region of interest" description="Disordered" evidence="1">
    <location>
        <begin position="65"/>
        <end position="85"/>
    </location>
</feature>
<feature type="compositionally biased region" description="Low complexity" evidence="1">
    <location>
        <begin position="127"/>
        <end position="141"/>
    </location>
</feature>
<accession>A0A9D4TAK1</accession>
<evidence type="ECO:0000313" key="3">
    <source>
        <dbReference type="Proteomes" id="UP000821837"/>
    </source>
</evidence>
<keyword evidence="3" id="KW-1185">Reference proteome</keyword>
<evidence type="ECO:0000313" key="2">
    <source>
        <dbReference type="EMBL" id="KAH7983911.1"/>
    </source>
</evidence>
<dbReference type="VEuPathDB" id="VectorBase:RSAN_042522"/>
<dbReference type="Proteomes" id="UP000821837">
    <property type="component" value="Chromosome 1"/>
</dbReference>
<feature type="compositionally biased region" description="Basic and acidic residues" evidence="1">
    <location>
        <begin position="145"/>
        <end position="161"/>
    </location>
</feature>
<reference evidence="2" key="2">
    <citation type="submission" date="2021-09" db="EMBL/GenBank/DDBJ databases">
        <authorList>
            <person name="Jia N."/>
            <person name="Wang J."/>
            <person name="Shi W."/>
            <person name="Du L."/>
            <person name="Sun Y."/>
            <person name="Zhan W."/>
            <person name="Jiang J."/>
            <person name="Wang Q."/>
            <person name="Zhang B."/>
            <person name="Ji P."/>
            <person name="Sakyi L.B."/>
            <person name="Cui X."/>
            <person name="Yuan T."/>
            <person name="Jiang B."/>
            <person name="Yang W."/>
            <person name="Lam T.T.-Y."/>
            <person name="Chang Q."/>
            <person name="Ding S."/>
            <person name="Wang X."/>
            <person name="Zhu J."/>
            <person name="Ruan X."/>
            <person name="Zhao L."/>
            <person name="Wei J."/>
            <person name="Que T."/>
            <person name="Du C."/>
            <person name="Cheng J."/>
            <person name="Dai P."/>
            <person name="Han X."/>
            <person name="Huang E."/>
            <person name="Gao Y."/>
            <person name="Liu J."/>
            <person name="Shao H."/>
            <person name="Ye R."/>
            <person name="Li L."/>
            <person name="Wei W."/>
            <person name="Wang X."/>
            <person name="Wang C."/>
            <person name="Huo Q."/>
            <person name="Li W."/>
            <person name="Guo W."/>
            <person name="Chen H."/>
            <person name="Chen S."/>
            <person name="Zhou L."/>
            <person name="Zhou L."/>
            <person name="Ni X."/>
            <person name="Tian J."/>
            <person name="Zhou Y."/>
            <person name="Sheng Y."/>
            <person name="Liu T."/>
            <person name="Pan Y."/>
            <person name="Xia L."/>
            <person name="Li J."/>
            <person name="Zhao F."/>
            <person name="Cao W."/>
        </authorList>
    </citation>
    <scope>NUCLEOTIDE SEQUENCE</scope>
    <source>
        <strain evidence="2">Rsan-2018</strain>
        <tissue evidence="2">Larvae</tissue>
    </source>
</reference>